<dbReference type="PANTHER" id="PTHR12126:SF11">
    <property type="entry name" value="NADH DEHYDROGENASE [UBIQUINONE] 1 ALPHA SUBCOMPLEX SUBUNIT 9, MITOCHONDRIAL"/>
    <property type="match status" value="1"/>
</dbReference>
<dbReference type="Gene3D" id="3.40.50.720">
    <property type="entry name" value="NAD(P)-binding Rossmann-like Domain"/>
    <property type="match status" value="1"/>
</dbReference>
<evidence type="ECO:0000259" key="1">
    <source>
        <dbReference type="Pfam" id="PF01370"/>
    </source>
</evidence>
<feature type="domain" description="NAD-dependent epimerase/dehydratase" evidence="1">
    <location>
        <begin position="6"/>
        <end position="208"/>
    </location>
</feature>
<dbReference type="InterPro" id="IPR001509">
    <property type="entry name" value="Epimerase_deHydtase"/>
</dbReference>
<dbReference type="RefSeq" id="WP_090485035.1">
    <property type="nucleotide sequence ID" value="NZ_FOUO01000007.1"/>
</dbReference>
<proteinExistence type="predicted"/>
<dbReference type="Proteomes" id="UP000199556">
    <property type="component" value="Unassembled WGS sequence"/>
</dbReference>
<protein>
    <submittedName>
        <fullName evidence="2">NADH dehydrogenase</fullName>
    </submittedName>
</protein>
<name>A0A1I4RCV9_ECTMO</name>
<dbReference type="InterPro" id="IPR051207">
    <property type="entry name" value="ComplexI_NDUFA9_subunit"/>
</dbReference>
<reference evidence="2 3" key="1">
    <citation type="submission" date="2016-10" db="EMBL/GenBank/DDBJ databases">
        <authorList>
            <person name="de Groot N.N."/>
        </authorList>
    </citation>
    <scope>NUCLEOTIDE SEQUENCE [LARGE SCALE GENOMIC DNA]</scope>
    <source>
        <strain evidence="2 3">DSM 4180</strain>
    </source>
</reference>
<evidence type="ECO:0000313" key="3">
    <source>
        <dbReference type="Proteomes" id="UP000199556"/>
    </source>
</evidence>
<dbReference type="EMBL" id="FOUO01000007">
    <property type="protein sequence ID" value="SFM50045.1"/>
    <property type="molecule type" value="Genomic_DNA"/>
</dbReference>
<dbReference type="PANTHER" id="PTHR12126">
    <property type="entry name" value="NADH-UBIQUINONE OXIDOREDUCTASE 39 KDA SUBUNIT-RELATED"/>
    <property type="match status" value="1"/>
</dbReference>
<keyword evidence="3" id="KW-1185">Reference proteome</keyword>
<dbReference type="Pfam" id="PF01370">
    <property type="entry name" value="Epimerase"/>
    <property type="match status" value="1"/>
</dbReference>
<evidence type="ECO:0000313" key="2">
    <source>
        <dbReference type="EMBL" id="SFM50045.1"/>
    </source>
</evidence>
<dbReference type="OrthoDB" id="9776313at2"/>
<dbReference type="GO" id="GO:0044877">
    <property type="term" value="F:protein-containing complex binding"/>
    <property type="evidence" value="ECO:0007669"/>
    <property type="project" value="TreeGrafter"/>
</dbReference>
<organism evidence="2 3">
    <name type="scientific">Ectothiorhodospira mobilis</name>
    <dbReference type="NCBI Taxonomy" id="195064"/>
    <lineage>
        <taxon>Bacteria</taxon>
        <taxon>Pseudomonadati</taxon>
        <taxon>Pseudomonadota</taxon>
        <taxon>Gammaproteobacteria</taxon>
        <taxon>Chromatiales</taxon>
        <taxon>Ectothiorhodospiraceae</taxon>
        <taxon>Ectothiorhodospira</taxon>
    </lineage>
</organism>
<dbReference type="SUPFAM" id="SSF51735">
    <property type="entry name" value="NAD(P)-binding Rossmann-fold domains"/>
    <property type="match status" value="1"/>
</dbReference>
<gene>
    <name evidence="2" type="ORF">SAMN05421721_107105</name>
</gene>
<dbReference type="AlphaFoldDB" id="A0A1I4RCV9"/>
<sequence length="309" mass="33421">MNIRTVCVLGGTGFVGRHLVKALSAAGLQVKVFTRRVQRARPLLVLPGVVLVETDYGNVTDLQHAFEGSDAIIHLVGIPDGHAKLQRRVHVDLPRTVVEAARLARVQRLVYMSALHADAHGGASTFLRTKGAGEDLVHAMAEEVRVTSFRPAPIFGRGDALLTPLAARIQEHRRLLLANAGARLAPVYVMDVVERLVQALFSPHRGGDRHDLCGPRTYTLGELAAYVAHTLNRPCRILPLPDALAAPRAWLTGHLPGGHTGLDRHRTLQVGAQCPAGDPCPTPLEAVVADVLVPSDLQGRLQQLRSRPH</sequence>
<accession>A0A1I4RCV9</accession>
<dbReference type="InterPro" id="IPR036291">
    <property type="entry name" value="NAD(P)-bd_dom_sf"/>
</dbReference>
<dbReference type="STRING" id="195064.SAMN05421721_107105"/>